<protein>
    <submittedName>
        <fullName evidence="1">Uncharacterized protein</fullName>
    </submittedName>
</protein>
<dbReference type="AlphaFoldDB" id="A0A6L6PBX7"/>
<gene>
    <name evidence="1" type="ORF">GM676_00590</name>
</gene>
<sequence>MTPAQKMLSDIAQNGLHGVDHEYIIYLAKAIWYYDLLPDLGALDGPFRNDVGYFSDSLAHFSVLPAEQSRKLRAALLPYKPAAPCDDPDLNDPLAREWHSSCDIMPFYADILQFQTRHYAAGWPR</sequence>
<name>A0A6L6PBX7_9BURK</name>
<evidence type="ECO:0000313" key="2">
    <source>
        <dbReference type="Proteomes" id="UP000475582"/>
    </source>
</evidence>
<organism evidence="1 2">
    <name type="scientific">Duganella radicis</name>
    <dbReference type="NCBI Taxonomy" id="551988"/>
    <lineage>
        <taxon>Bacteria</taxon>
        <taxon>Pseudomonadati</taxon>
        <taxon>Pseudomonadota</taxon>
        <taxon>Betaproteobacteria</taxon>
        <taxon>Burkholderiales</taxon>
        <taxon>Oxalobacteraceae</taxon>
        <taxon>Telluria group</taxon>
        <taxon>Duganella</taxon>
    </lineage>
</organism>
<dbReference type="OrthoDB" id="546088at80840"/>
<accession>A0A6L6PBX7</accession>
<dbReference type="RefSeq" id="WP_155461442.1">
    <property type="nucleotide sequence ID" value="NZ_WNKY01000001.1"/>
</dbReference>
<evidence type="ECO:0000313" key="1">
    <source>
        <dbReference type="EMBL" id="MTV36081.1"/>
    </source>
</evidence>
<keyword evidence="2" id="KW-1185">Reference proteome</keyword>
<dbReference type="Proteomes" id="UP000475582">
    <property type="component" value="Unassembled WGS sequence"/>
</dbReference>
<dbReference type="EMBL" id="WNKY01000001">
    <property type="protein sequence ID" value="MTV36081.1"/>
    <property type="molecule type" value="Genomic_DNA"/>
</dbReference>
<comment type="caution">
    <text evidence="1">The sequence shown here is derived from an EMBL/GenBank/DDBJ whole genome shotgun (WGS) entry which is preliminary data.</text>
</comment>
<reference evidence="1 2" key="1">
    <citation type="submission" date="2019-11" db="EMBL/GenBank/DDBJ databases">
        <title>Type strains purchased from KCTC, JCM and DSMZ.</title>
        <authorList>
            <person name="Lu H."/>
        </authorList>
    </citation>
    <scope>NUCLEOTIDE SEQUENCE [LARGE SCALE GENOMIC DNA]</scope>
    <source>
        <strain evidence="1 2">KCTC 22382</strain>
    </source>
</reference>
<proteinExistence type="predicted"/>